<accession>T1FW10</accession>
<reference evidence="3" key="3">
    <citation type="submission" date="2015-06" db="UniProtKB">
        <authorList>
            <consortium name="EnsemblMetazoa"/>
        </authorList>
    </citation>
    <scope>IDENTIFICATION</scope>
</reference>
<evidence type="ECO:0000256" key="1">
    <source>
        <dbReference type="SAM" id="Phobius"/>
    </source>
</evidence>
<dbReference type="CTD" id="20213006"/>
<dbReference type="RefSeq" id="XP_009029828.1">
    <property type="nucleotide sequence ID" value="XM_009031580.1"/>
</dbReference>
<dbReference type="AlphaFoldDB" id="T1FW10"/>
<keyword evidence="1" id="KW-1133">Transmembrane helix</keyword>
<organism evidence="3 4">
    <name type="scientific">Helobdella robusta</name>
    <name type="common">Californian leech</name>
    <dbReference type="NCBI Taxonomy" id="6412"/>
    <lineage>
        <taxon>Eukaryota</taxon>
        <taxon>Metazoa</taxon>
        <taxon>Spiralia</taxon>
        <taxon>Lophotrochozoa</taxon>
        <taxon>Annelida</taxon>
        <taxon>Clitellata</taxon>
        <taxon>Hirudinea</taxon>
        <taxon>Rhynchobdellida</taxon>
        <taxon>Glossiphoniidae</taxon>
        <taxon>Helobdella</taxon>
    </lineage>
</organism>
<evidence type="ECO:0000313" key="2">
    <source>
        <dbReference type="EMBL" id="ESN92016.1"/>
    </source>
</evidence>
<dbReference type="EMBL" id="AMQM01007815">
    <property type="status" value="NOT_ANNOTATED_CDS"/>
    <property type="molecule type" value="Genomic_DNA"/>
</dbReference>
<dbReference type="EnsemblMetazoa" id="HelroT194410">
    <property type="protein sequence ID" value="HelroP194410"/>
    <property type="gene ID" value="HelroG194410"/>
</dbReference>
<dbReference type="KEGG" id="hro:HELRODRAFT_194410"/>
<feature type="transmembrane region" description="Helical" evidence="1">
    <location>
        <begin position="110"/>
        <end position="133"/>
    </location>
</feature>
<sequence length="318" mass="35108">MYRRYNIAIVITKSLNLFKSLSAILTLGSVTNCPLPTFAGSHVVMTSMTSVEVICNSSSQKSKLDCVEGGWSGVVASCQQLAVVSKKDESASSADMWSTITNEWKSPKGLTLVICLGVLLGIAVGMIMLSFAICLIKQKPRCLAETAQQIGEIELYEESANQIFCPLRFNVPTATSAAMQSHPHQQFNNSTTIYAQPKHDVYDSQQKTYPSLINGQQQQFTEQQHPQQPTFSFQTNSTISESVATKPQKMTFYIANKTKACSSIIASKSEICDLHFNKFCPDLVRCRDYQSVSYADRNLASVYDSTTLNSTNNQSTDH</sequence>
<name>T1FW10_HELRO</name>
<keyword evidence="4" id="KW-1185">Reference proteome</keyword>
<dbReference type="HOGENOM" id="CLU_875168_0_0_1"/>
<dbReference type="EMBL" id="KB097673">
    <property type="protein sequence ID" value="ESN92016.1"/>
    <property type="molecule type" value="Genomic_DNA"/>
</dbReference>
<dbReference type="InParanoid" id="T1FW10"/>
<keyword evidence="1" id="KW-0472">Membrane</keyword>
<protein>
    <submittedName>
        <fullName evidence="2 3">Uncharacterized protein</fullName>
    </submittedName>
</protein>
<evidence type="ECO:0000313" key="4">
    <source>
        <dbReference type="Proteomes" id="UP000015101"/>
    </source>
</evidence>
<reference evidence="4" key="1">
    <citation type="submission" date="2012-12" db="EMBL/GenBank/DDBJ databases">
        <authorList>
            <person name="Hellsten U."/>
            <person name="Grimwood J."/>
            <person name="Chapman J.A."/>
            <person name="Shapiro H."/>
            <person name="Aerts A."/>
            <person name="Otillar R.P."/>
            <person name="Terry A.Y."/>
            <person name="Boore J.L."/>
            <person name="Simakov O."/>
            <person name="Marletaz F."/>
            <person name="Cho S.-J."/>
            <person name="Edsinger-Gonzales E."/>
            <person name="Havlak P."/>
            <person name="Kuo D.-H."/>
            <person name="Larsson T."/>
            <person name="Lv J."/>
            <person name="Arendt D."/>
            <person name="Savage R."/>
            <person name="Osoegawa K."/>
            <person name="de Jong P."/>
            <person name="Lindberg D.R."/>
            <person name="Seaver E.C."/>
            <person name="Weisblat D.A."/>
            <person name="Putnam N.H."/>
            <person name="Grigoriev I.V."/>
            <person name="Rokhsar D.S."/>
        </authorList>
    </citation>
    <scope>NUCLEOTIDE SEQUENCE</scope>
</reference>
<keyword evidence="1" id="KW-0812">Transmembrane</keyword>
<proteinExistence type="predicted"/>
<gene>
    <name evidence="3" type="primary">20213006</name>
    <name evidence="2" type="ORF">HELRODRAFT_194410</name>
</gene>
<dbReference type="Proteomes" id="UP000015101">
    <property type="component" value="Unassembled WGS sequence"/>
</dbReference>
<dbReference type="GeneID" id="20213006"/>
<reference evidence="2 4" key="2">
    <citation type="journal article" date="2013" name="Nature">
        <title>Insights into bilaterian evolution from three spiralian genomes.</title>
        <authorList>
            <person name="Simakov O."/>
            <person name="Marletaz F."/>
            <person name="Cho S.J."/>
            <person name="Edsinger-Gonzales E."/>
            <person name="Havlak P."/>
            <person name="Hellsten U."/>
            <person name="Kuo D.H."/>
            <person name="Larsson T."/>
            <person name="Lv J."/>
            <person name="Arendt D."/>
            <person name="Savage R."/>
            <person name="Osoegawa K."/>
            <person name="de Jong P."/>
            <person name="Grimwood J."/>
            <person name="Chapman J.A."/>
            <person name="Shapiro H."/>
            <person name="Aerts A."/>
            <person name="Otillar R.P."/>
            <person name="Terry A.Y."/>
            <person name="Boore J.L."/>
            <person name="Grigoriev I.V."/>
            <person name="Lindberg D.R."/>
            <person name="Seaver E.C."/>
            <person name="Weisblat D.A."/>
            <person name="Putnam N.H."/>
            <person name="Rokhsar D.S."/>
        </authorList>
    </citation>
    <scope>NUCLEOTIDE SEQUENCE</scope>
</reference>
<evidence type="ECO:0000313" key="3">
    <source>
        <dbReference type="EnsemblMetazoa" id="HelroP194410"/>
    </source>
</evidence>